<accession>A0ABU1GUA1</accession>
<reference evidence="12 13" key="1">
    <citation type="submission" date="2023-04" db="EMBL/GenBank/DDBJ databases">
        <title>A long-awaited taxogenomic arrangement of the family Halomonadaceae.</title>
        <authorList>
            <person name="De La Haba R."/>
            <person name="Chuvochina M."/>
            <person name="Wittouck S."/>
            <person name="Arahal D.R."/>
            <person name="Sanchez-Porro C."/>
            <person name="Hugenholtz P."/>
            <person name="Ventosa A."/>
        </authorList>
    </citation>
    <scope>NUCLEOTIDE SEQUENCE [LARGE SCALE GENOMIC DNA]</scope>
    <source>
        <strain evidence="12 13">DSM 22428</strain>
    </source>
</reference>
<keyword evidence="10" id="KW-0464">Manganese</keyword>
<comment type="caution">
    <text evidence="12">The sequence shown here is derived from an EMBL/GenBank/DDBJ whole genome shotgun (WGS) entry which is preliminary data.</text>
</comment>
<evidence type="ECO:0000256" key="3">
    <source>
        <dbReference type="ARBA" id="ARBA00001946"/>
    </source>
</evidence>
<gene>
    <name evidence="12" type="ORF">QC825_02640</name>
</gene>
<sequence>MARAVLDDPFYYLANFTFVLDWLSARYDDVLRPDERAFIQDFAHWPTPSQALFVRMAMRKGDHFRLEKLAYEEIGDSRAALAPLLASPWVTDAAPLDIRALARLLSKDDVAALARRAGLPVKAKALMVEALAVHYEGIEQPIHAWHVLDDEVISLTCTALLERFRLMFFGNLRQTWSEFVLAELGINQFEPVELSGSARPFQQAEDIDLYMALSALRDRLEEGEAPRDLLADVPALPENNAWLEARRDRLLYALGRQAERGRDTETARVAFKHSGALDARMRRIRLLEKSHPEDAWALCEAALKAIESEAEAQQLARVRPRLARKLGYAPVEAIAAPTVSWITLSLAKTSQVELGVAEALATPTAPVHYVENALFTTLFGLLCWEAIFAPVPGAFFHPFHRGPADLYRPGFVARRAQVFERALARLEDGTYRTHILETLKAKAGRQSPFVVWGLSRDILEQALDCIPAAHLRALFTRLLKDLKANRAGFPDLIQFDLERQSYRLIEVKGPGDRLQDNQKRWLGEFERHAMPVVACQVVWDDACEATS</sequence>
<dbReference type="InterPro" id="IPR033315">
    <property type="entry name" value="Fan1-like"/>
</dbReference>
<evidence type="ECO:0000256" key="1">
    <source>
        <dbReference type="ARBA" id="ARBA00000983"/>
    </source>
</evidence>
<keyword evidence="9" id="KW-0460">Magnesium</keyword>
<evidence type="ECO:0000313" key="12">
    <source>
        <dbReference type="EMBL" id="MDR5894973.1"/>
    </source>
</evidence>
<evidence type="ECO:0000256" key="6">
    <source>
        <dbReference type="ARBA" id="ARBA00022722"/>
    </source>
</evidence>
<comment type="cofactor">
    <cofactor evidence="3">
        <name>Mg(2+)</name>
        <dbReference type="ChEBI" id="CHEBI:18420"/>
    </cofactor>
</comment>
<protein>
    <recommendedName>
        <fullName evidence="5">phosphodiesterase I</fullName>
        <ecNumber evidence="5">3.1.4.1</ecNumber>
    </recommendedName>
</protein>
<dbReference type="EC" id="3.1.4.1" evidence="5"/>
<dbReference type="Gene3D" id="3.40.1350.10">
    <property type="match status" value="1"/>
</dbReference>
<dbReference type="Proteomes" id="UP001269375">
    <property type="component" value="Unassembled WGS sequence"/>
</dbReference>
<proteinExistence type="inferred from homology"/>
<evidence type="ECO:0000313" key="13">
    <source>
        <dbReference type="Proteomes" id="UP001269375"/>
    </source>
</evidence>
<evidence type="ECO:0000259" key="11">
    <source>
        <dbReference type="SMART" id="SM00990"/>
    </source>
</evidence>
<comment type="catalytic activity">
    <reaction evidence="1">
        <text>Hydrolytically removes 5'-nucleotides successively from the 3'-hydroxy termini of 3'-hydroxy-terminated oligonucleotides.</text>
        <dbReference type="EC" id="3.1.4.1"/>
    </reaction>
</comment>
<dbReference type="Pfam" id="PF21315">
    <property type="entry name" value="FAN1_HTH"/>
    <property type="match status" value="1"/>
</dbReference>
<keyword evidence="6" id="KW-0540">Nuclease</keyword>
<evidence type="ECO:0000256" key="8">
    <source>
        <dbReference type="ARBA" id="ARBA00022801"/>
    </source>
</evidence>
<evidence type="ECO:0000256" key="5">
    <source>
        <dbReference type="ARBA" id="ARBA00012029"/>
    </source>
</evidence>
<dbReference type="PANTHER" id="PTHR15749">
    <property type="entry name" value="FANCONI-ASSOCIATED NUCLEASE 1"/>
    <property type="match status" value="1"/>
</dbReference>
<comment type="cofactor">
    <cofactor evidence="2">
        <name>Mn(2+)</name>
        <dbReference type="ChEBI" id="CHEBI:29035"/>
    </cofactor>
</comment>
<evidence type="ECO:0000256" key="2">
    <source>
        <dbReference type="ARBA" id="ARBA00001936"/>
    </source>
</evidence>
<evidence type="ECO:0000256" key="4">
    <source>
        <dbReference type="ARBA" id="ARBA00005533"/>
    </source>
</evidence>
<feature type="domain" description="VRR-NUC" evidence="11">
    <location>
        <begin position="426"/>
        <end position="539"/>
    </location>
</feature>
<dbReference type="Pfam" id="PF08774">
    <property type="entry name" value="VRR_NUC"/>
    <property type="match status" value="1"/>
</dbReference>
<dbReference type="SMART" id="SM00990">
    <property type="entry name" value="VRR_NUC"/>
    <property type="match status" value="1"/>
</dbReference>
<keyword evidence="7" id="KW-0479">Metal-binding</keyword>
<comment type="similarity">
    <text evidence="4">Belongs to the FAN1 family.</text>
</comment>
<dbReference type="PANTHER" id="PTHR15749:SF4">
    <property type="entry name" value="FANCONI-ASSOCIATED NUCLEASE 1"/>
    <property type="match status" value="1"/>
</dbReference>
<dbReference type="RefSeq" id="WP_251592528.1">
    <property type="nucleotide sequence ID" value="NZ_JAMLJI010000002.1"/>
</dbReference>
<keyword evidence="13" id="KW-1185">Reference proteome</keyword>
<name>A0ABU1GUA1_9GAMM</name>
<evidence type="ECO:0000256" key="7">
    <source>
        <dbReference type="ARBA" id="ARBA00022723"/>
    </source>
</evidence>
<dbReference type="InterPro" id="IPR014883">
    <property type="entry name" value="VRR_NUC"/>
</dbReference>
<dbReference type="InterPro" id="IPR011856">
    <property type="entry name" value="tRNA_endonuc-like_dom_sf"/>
</dbReference>
<keyword evidence="8" id="KW-0378">Hydrolase</keyword>
<evidence type="ECO:0000256" key="9">
    <source>
        <dbReference type="ARBA" id="ARBA00022842"/>
    </source>
</evidence>
<organism evidence="12 13">
    <name type="scientific">Larsenimonas suaedae</name>
    <dbReference type="NCBI Taxonomy" id="1851019"/>
    <lineage>
        <taxon>Bacteria</taxon>
        <taxon>Pseudomonadati</taxon>
        <taxon>Pseudomonadota</taxon>
        <taxon>Gammaproteobacteria</taxon>
        <taxon>Oceanospirillales</taxon>
        <taxon>Halomonadaceae</taxon>
        <taxon>Larsenimonas</taxon>
    </lineage>
</organism>
<dbReference type="EMBL" id="JARWAO010000001">
    <property type="protein sequence ID" value="MDR5894973.1"/>
    <property type="molecule type" value="Genomic_DNA"/>
</dbReference>
<dbReference type="InterPro" id="IPR049125">
    <property type="entry name" value="FAN1-like_WH"/>
</dbReference>
<evidence type="ECO:0000256" key="10">
    <source>
        <dbReference type="ARBA" id="ARBA00023211"/>
    </source>
</evidence>